<dbReference type="EMBL" id="CP063304">
    <property type="protein sequence ID" value="QOV19480.1"/>
    <property type="molecule type" value="Genomic_DNA"/>
</dbReference>
<accession>A0A7M2RJG6</accession>
<dbReference type="AlphaFoldDB" id="A0A7M2RJG6"/>
<protein>
    <recommendedName>
        <fullName evidence="3">ATPase</fullName>
    </recommendedName>
</protein>
<keyword evidence="2" id="KW-1185">Reference proteome</keyword>
<name>A0A7M2RJG6_9FIRM</name>
<evidence type="ECO:0000313" key="2">
    <source>
        <dbReference type="Proteomes" id="UP000593601"/>
    </source>
</evidence>
<organism evidence="1 2">
    <name type="scientific">Blautia liquoris</name>
    <dbReference type="NCBI Taxonomy" id="2779518"/>
    <lineage>
        <taxon>Bacteria</taxon>
        <taxon>Bacillati</taxon>
        <taxon>Bacillota</taxon>
        <taxon>Clostridia</taxon>
        <taxon>Lachnospirales</taxon>
        <taxon>Lachnospiraceae</taxon>
        <taxon>Blautia</taxon>
    </lineage>
</organism>
<reference evidence="1 2" key="1">
    <citation type="submission" date="2020-10" db="EMBL/GenBank/DDBJ databases">
        <title>Blautia liquoris sp.nov., isolated from the mud in a fermentation cellar used for the production of Chinese strong-flavoured liquor.</title>
        <authorList>
            <person name="Lu L."/>
        </authorList>
    </citation>
    <scope>NUCLEOTIDE SEQUENCE [LARGE SCALE GENOMIC DNA]</scope>
    <source>
        <strain evidence="1 2">LZLJ-3</strain>
    </source>
</reference>
<sequence>MNEIIEKLTEIEATASRILDAAANQKKQLDEKHQKRIAEYDKELDASTAKELASLQDELSKKVDAELASLTESSKMKLKTIDQLYEKNHEDLSTQIYEKLIRK</sequence>
<evidence type="ECO:0008006" key="3">
    <source>
        <dbReference type="Google" id="ProtNLM"/>
    </source>
</evidence>
<proteinExistence type="predicted"/>
<dbReference type="KEGG" id="bliq:INP51_00395"/>
<dbReference type="RefSeq" id="WP_193735800.1">
    <property type="nucleotide sequence ID" value="NZ_CP063304.1"/>
</dbReference>
<dbReference type="Proteomes" id="UP000593601">
    <property type="component" value="Chromosome"/>
</dbReference>
<evidence type="ECO:0000313" key="1">
    <source>
        <dbReference type="EMBL" id="QOV19480.1"/>
    </source>
</evidence>
<gene>
    <name evidence="1" type="ORF">INP51_00395</name>
</gene>